<keyword evidence="2" id="KW-1133">Transmembrane helix</keyword>
<organism evidence="3 4">
    <name type="scientific">Pyruvatibacter mobilis</name>
    <dbReference type="NCBI Taxonomy" id="1712261"/>
    <lineage>
        <taxon>Bacteria</taxon>
        <taxon>Pseudomonadati</taxon>
        <taxon>Pseudomonadota</taxon>
        <taxon>Alphaproteobacteria</taxon>
        <taxon>Hyphomicrobiales</taxon>
        <taxon>Parvibaculaceae</taxon>
        <taxon>Pyruvatibacter</taxon>
    </lineage>
</organism>
<dbReference type="EMBL" id="WXYQ01000006">
    <property type="protein sequence ID" value="NBG96063.1"/>
    <property type="molecule type" value="Genomic_DNA"/>
</dbReference>
<dbReference type="AlphaFoldDB" id="A0A845QBU8"/>
<name>A0A845QBU8_9HYPH</name>
<evidence type="ECO:0000256" key="1">
    <source>
        <dbReference type="SAM" id="MobiDB-lite"/>
    </source>
</evidence>
<accession>A0A845QBU8</accession>
<proteinExistence type="predicted"/>
<keyword evidence="2" id="KW-0472">Membrane</keyword>
<dbReference type="GeneID" id="300654773"/>
<feature type="compositionally biased region" description="Gly residues" evidence="1">
    <location>
        <begin position="47"/>
        <end position="60"/>
    </location>
</feature>
<feature type="transmembrane region" description="Helical" evidence="2">
    <location>
        <begin position="125"/>
        <end position="146"/>
    </location>
</feature>
<evidence type="ECO:0000313" key="4">
    <source>
        <dbReference type="Proteomes" id="UP000470384"/>
    </source>
</evidence>
<comment type="caution">
    <text evidence="3">The sequence shown here is derived from an EMBL/GenBank/DDBJ whole genome shotgun (WGS) entry which is preliminary data.</text>
</comment>
<keyword evidence="4" id="KW-1185">Reference proteome</keyword>
<evidence type="ECO:0000313" key="3">
    <source>
        <dbReference type="EMBL" id="NBG96063.1"/>
    </source>
</evidence>
<evidence type="ECO:0000256" key="2">
    <source>
        <dbReference type="SAM" id="Phobius"/>
    </source>
</evidence>
<feature type="transmembrane region" description="Helical" evidence="2">
    <location>
        <begin position="12"/>
        <end position="32"/>
    </location>
</feature>
<dbReference type="Proteomes" id="UP000470384">
    <property type="component" value="Unassembled WGS sequence"/>
</dbReference>
<dbReference type="RefSeq" id="WP_160587993.1">
    <property type="nucleotide sequence ID" value="NZ_BMHN01000001.1"/>
</dbReference>
<sequence length="148" mass="15738">MTEYDLVQTWIPATMIGGLFVLIILDSLWLSYRDRRAERRNSSGGPDNTGGGGGGGGGNGRETETKWHLDNKADYAARQWHEENRAKLRNRNGTAAQAVGAAPASATAMGGSTAPRDAGGYWGPWLVLTSLILGAGIAFYALFPLLGD</sequence>
<keyword evidence="2" id="KW-0812">Transmembrane</keyword>
<gene>
    <name evidence="3" type="ORF">GTQ45_10000</name>
</gene>
<protein>
    <submittedName>
        <fullName evidence="3">Uncharacterized protein</fullName>
    </submittedName>
</protein>
<feature type="region of interest" description="Disordered" evidence="1">
    <location>
        <begin position="38"/>
        <end position="64"/>
    </location>
</feature>
<dbReference type="OrthoDB" id="9847284at2"/>
<reference evidence="3 4" key="1">
    <citation type="journal article" date="2016" name="Int. J. Syst. Evol. Microbiol.">
        <title>Pyruvatibacter mobilis gen. nov., sp. nov., a marine bacterium from the culture broth of Picochlorum sp. 122.</title>
        <authorList>
            <person name="Wang G."/>
            <person name="Tang M."/>
            <person name="Wu H."/>
            <person name="Dai S."/>
            <person name="Li T."/>
            <person name="Chen C."/>
            <person name="He H."/>
            <person name="Fan J."/>
            <person name="Xiang W."/>
            <person name="Li X."/>
        </authorList>
    </citation>
    <scope>NUCLEOTIDE SEQUENCE [LARGE SCALE GENOMIC DNA]</scope>
    <source>
        <strain evidence="3 4">GYP-11</strain>
    </source>
</reference>